<feature type="transmembrane region" description="Helical" evidence="1">
    <location>
        <begin position="40"/>
        <end position="69"/>
    </location>
</feature>
<dbReference type="EMBL" id="CAIY01000035">
    <property type="protein sequence ID" value="CCH67092.1"/>
    <property type="molecule type" value="Genomic_DNA"/>
</dbReference>
<proteinExistence type="predicted"/>
<comment type="caution">
    <text evidence="2">The sequence shown here is derived from an EMBL/GenBank/DDBJ whole genome shotgun (WGS) entry which is preliminary data.</text>
</comment>
<reference evidence="2 3" key="1">
    <citation type="submission" date="2012-05" db="EMBL/GenBank/DDBJ databases">
        <authorList>
            <person name="Hilton J."/>
        </authorList>
    </citation>
    <scope>NUCLEOTIDE SEQUENCE [LARGE SCALE GENOMIC DNA]</scope>
    <source>
        <strain evidence="2 3">HH01</strain>
    </source>
</reference>
<dbReference type="Proteomes" id="UP000053051">
    <property type="component" value="Unassembled WGS sequence"/>
</dbReference>
<organism evidence="2 3">
    <name type="scientific">Richelia intracellularis HH01</name>
    <dbReference type="NCBI Taxonomy" id="1165094"/>
    <lineage>
        <taxon>Bacteria</taxon>
        <taxon>Bacillati</taxon>
        <taxon>Cyanobacteriota</taxon>
        <taxon>Cyanophyceae</taxon>
        <taxon>Nostocales</taxon>
        <taxon>Nostocaceae</taxon>
        <taxon>Richelia</taxon>
    </lineage>
</organism>
<name>M1WYW3_9NOST</name>
<gene>
    <name evidence="2" type="ORF">RINTHH_9370</name>
</gene>
<dbReference type="AlphaFoldDB" id="M1WYW3"/>
<evidence type="ECO:0000313" key="3">
    <source>
        <dbReference type="Proteomes" id="UP000053051"/>
    </source>
</evidence>
<evidence type="ECO:0000313" key="2">
    <source>
        <dbReference type="EMBL" id="CCH67092.1"/>
    </source>
</evidence>
<keyword evidence="3" id="KW-1185">Reference proteome</keyword>
<evidence type="ECO:0000256" key="1">
    <source>
        <dbReference type="SAM" id="Phobius"/>
    </source>
</evidence>
<accession>M1WYW3</accession>
<feature type="transmembrane region" description="Helical" evidence="1">
    <location>
        <begin position="12"/>
        <end position="34"/>
    </location>
</feature>
<protein>
    <submittedName>
        <fullName evidence="2">Uncharacterized protein</fullName>
    </submittedName>
</protein>
<keyword evidence="1" id="KW-0472">Membrane</keyword>
<keyword evidence="1" id="KW-1133">Transmembrane helix</keyword>
<keyword evidence="1" id="KW-0812">Transmembrane</keyword>
<sequence>MVFGKISLITGLAWLLIAIFISMVGGAISGMIIAGKEIGYLFSAMLGGLFAPAGVIPAIILGLFILSFLGR</sequence>
<reference evidence="3" key="2">
    <citation type="submission" date="2016-01" db="EMBL/GenBank/DDBJ databases">
        <title>Diatom-associated endosymboitic cyanobacterium lacks core nitrogen metabolism enzymes.</title>
        <authorList>
            <person name="Hilton J.A."/>
            <person name="Foster R.A."/>
            <person name="Tripp H.J."/>
            <person name="Carter B.J."/>
            <person name="Zehr J.P."/>
            <person name="Villareal T.A."/>
        </authorList>
    </citation>
    <scope>NUCLEOTIDE SEQUENCE [LARGE SCALE GENOMIC DNA]</scope>
    <source>
        <strain evidence="3">HH01</strain>
    </source>
</reference>
<dbReference type="RefSeq" id="WP_008233249.1">
    <property type="nucleotide sequence ID" value="NZ_CAIY01000035.1"/>
</dbReference>